<feature type="region of interest" description="Disordered" evidence="1">
    <location>
        <begin position="327"/>
        <end position="397"/>
    </location>
</feature>
<dbReference type="Proteomes" id="UP001642483">
    <property type="component" value="Unassembled WGS sequence"/>
</dbReference>
<feature type="compositionally biased region" description="Polar residues" evidence="1">
    <location>
        <begin position="520"/>
        <end position="533"/>
    </location>
</feature>
<feature type="region of interest" description="Disordered" evidence="1">
    <location>
        <begin position="502"/>
        <end position="536"/>
    </location>
</feature>
<gene>
    <name evidence="2" type="ORF">CVLEPA_LOCUS10343</name>
</gene>
<accession>A0ABP0FNK8</accession>
<protein>
    <submittedName>
        <fullName evidence="2">Uncharacterized protein</fullName>
    </submittedName>
</protein>
<feature type="compositionally biased region" description="Acidic residues" evidence="1">
    <location>
        <begin position="505"/>
        <end position="519"/>
    </location>
</feature>
<feature type="region of interest" description="Disordered" evidence="1">
    <location>
        <begin position="600"/>
        <end position="621"/>
    </location>
</feature>
<feature type="compositionally biased region" description="Acidic residues" evidence="1">
    <location>
        <begin position="345"/>
        <end position="361"/>
    </location>
</feature>
<evidence type="ECO:0000256" key="1">
    <source>
        <dbReference type="SAM" id="MobiDB-lite"/>
    </source>
</evidence>
<reference evidence="2 3" key="1">
    <citation type="submission" date="2024-02" db="EMBL/GenBank/DDBJ databases">
        <authorList>
            <person name="Daric V."/>
            <person name="Darras S."/>
        </authorList>
    </citation>
    <scope>NUCLEOTIDE SEQUENCE [LARGE SCALE GENOMIC DNA]</scope>
</reference>
<feature type="compositionally biased region" description="Basic and acidic residues" evidence="1">
    <location>
        <begin position="603"/>
        <end position="616"/>
    </location>
</feature>
<feature type="region of interest" description="Disordered" evidence="1">
    <location>
        <begin position="468"/>
        <end position="488"/>
    </location>
</feature>
<organism evidence="2 3">
    <name type="scientific">Clavelina lepadiformis</name>
    <name type="common">Light-bulb sea squirt</name>
    <name type="synonym">Ascidia lepadiformis</name>
    <dbReference type="NCBI Taxonomy" id="159417"/>
    <lineage>
        <taxon>Eukaryota</taxon>
        <taxon>Metazoa</taxon>
        <taxon>Chordata</taxon>
        <taxon>Tunicata</taxon>
        <taxon>Ascidiacea</taxon>
        <taxon>Aplousobranchia</taxon>
        <taxon>Clavelinidae</taxon>
        <taxon>Clavelina</taxon>
    </lineage>
</organism>
<comment type="caution">
    <text evidence="2">The sequence shown here is derived from an EMBL/GenBank/DDBJ whole genome shotgun (WGS) entry which is preliminary data.</text>
</comment>
<evidence type="ECO:0000313" key="2">
    <source>
        <dbReference type="EMBL" id="CAK8680055.1"/>
    </source>
</evidence>
<sequence>MSEAKPAKSKILDWLYSVPATTKTLLKFTPPSRKGSNTLTASKSWDINLEIKKETTQVKDCLCMSKNQEISKRFPIQRLDSVGGVEIEQSRFSYPPTKQLDEYFTGNLLQSANQVNQNLEKVAFSSKDKVELCSRVPTDFVGMGSLMVKSLCKAPCKLTGNFTSLPGDLDTAGLFHDCSISQEMFAKQPKENILPSLSKMLPPQACLACLHVSCAGSCSSAVSVISDVPNHLSCSKIQSSSGGEMFAVNYDSKEQEITIMSSNCLKELQIQSDQRTPEDNKQVYFTETNNSFFSTSNGIDKSRDEFSNTEFIDRRKNPVVATLLGYESESDSDADSDISTSSVCDTDEDYLSSDDELESDENNSKNDLGSDTCFEQDDESGCPVSEEGTDSDDFSLWDRITSGRGSWTCLRNFSRRPHHNSVPSSDDKSGANCLSDNDTSANTNSINPICLNSTDCIKEPSIDSCYGSSELTSHSSESDDETENTVSRPHCENSQISFILGWSDPDSEDEQETDQDNDDVFSTNSCSETSLPLSSRCGLWSSESYNSFSASEETVDSSTPNTPSCSESAKLWDYFVRCGQQFECTQVDTIIRKSSCGPSLQNHCDRKHSADREPSKSENYAAEFYKAPTKVN</sequence>
<name>A0ABP0FNK8_CLALP</name>
<dbReference type="EMBL" id="CAWYQH010000068">
    <property type="protein sequence ID" value="CAK8680055.1"/>
    <property type="molecule type" value="Genomic_DNA"/>
</dbReference>
<evidence type="ECO:0000313" key="3">
    <source>
        <dbReference type="Proteomes" id="UP001642483"/>
    </source>
</evidence>
<keyword evidence="3" id="KW-1185">Reference proteome</keyword>
<proteinExistence type="predicted"/>